<gene>
    <name evidence="2" type="ORF">HELGO_WM27174</name>
</gene>
<sequence>MADEQVQPTAYLGTIKVNIRDKDHYVHTSAPPMGATLDDLEKALKKNRALIDDCQARMKQAFIDQVYHFKPPMMVNYDSPTQDAIMAHININVLIPLINIRGGNATFAKPETFHVKQRVEIMRNVAERMAHMEHHVQYSPMPTALVAMVVVSTVIFALFIN</sequence>
<feature type="transmembrane region" description="Helical" evidence="1">
    <location>
        <begin position="138"/>
        <end position="160"/>
    </location>
</feature>
<reference evidence="2" key="1">
    <citation type="submission" date="2020-01" db="EMBL/GenBank/DDBJ databases">
        <authorList>
            <person name="Meier V. D."/>
            <person name="Meier V D."/>
        </authorList>
    </citation>
    <scope>NUCLEOTIDE SEQUENCE</scope>
    <source>
        <strain evidence="2">HLG_WM_MAG_09</strain>
    </source>
</reference>
<proteinExistence type="predicted"/>
<organism evidence="2">
    <name type="scientific">uncultured Thiotrichaceae bacterium</name>
    <dbReference type="NCBI Taxonomy" id="298394"/>
    <lineage>
        <taxon>Bacteria</taxon>
        <taxon>Pseudomonadati</taxon>
        <taxon>Pseudomonadota</taxon>
        <taxon>Gammaproteobacteria</taxon>
        <taxon>Thiotrichales</taxon>
        <taxon>Thiotrichaceae</taxon>
        <taxon>environmental samples</taxon>
    </lineage>
</organism>
<evidence type="ECO:0000313" key="2">
    <source>
        <dbReference type="EMBL" id="CAA6830841.1"/>
    </source>
</evidence>
<dbReference type="EMBL" id="CACVAT010000638">
    <property type="protein sequence ID" value="CAA6830841.1"/>
    <property type="molecule type" value="Genomic_DNA"/>
</dbReference>
<name>A0A6S6UJ08_9GAMM</name>
<accession>A0A6S6UJ08</accession>
<evidence type="ECO:0000256" key="1">
    <source>
        <dbReference type="SAM" id="Phobius"/>
    </source>
</evidence>
<keyword evidence="1" id="KW-0472">Membrane</keyword>
<keyword evidence="1" id="KW-0812">Transmembrane</keyword>
<protein>
    <submittedName>
        <fullName evidence="2">Uncharacterized protein</fullName>
    </submittedName>
</protein>
<dbReference type="AlphaFoldDB" id="A0A6S6UJ08"/>
<keyword evidence="1" id="KW-1133">Transmembrane helix</keyword>